<evidence type="ECO:0000313" key="3">
    <source>
        <dbReference type="Proteomes" id="UP000481876"/>
    </source>
</evidence>
<comment type="caution">
    <text evidence="2">The sequence shown here is derived from an EMBL/GenBank/DDBJ whole genome shotgun (WGS) entry which is preliminary data.</text>
</comment>
<keyword evidence="1" id="KW-1133">Transmembrane helix</keyword>
<protein>
    <submittedName>
        <fullName evidence="2">DUF2730 family protein</fullName>
    </submittedName>
</protein>
<gene>
    <name evidence="2" type="ORF">F9L04_07555</name>
</gene>
<organism evidence="2 3">
    <name type="scientific">Brucella anthropi</name>
    <name type="common">Ochrobactrum anthropi</name>
    <dbReference type="NCBI Taxonomy" id="529"/>
    <lineage>
        <taxon>Bacteria</taxon>
        <taxon>Pseudomonadati</taxon>
        <taxon>Pseudomonadota</taxon>
        <taxon>Alphaproteobacteria</taxon>
        <taxon>Hyphomicrobiales</taxon>
        <taxon>Brucellaceae</taxon>
        <taxon>Brucella/Ochrobactrum group</taxon>
        <taxon>Brucella</taxon>
    </lineage>
</organism>
<sequence length="109" mass="12332">MDHQFLKDWSGVIATLISIGTVIYAWLTAGSRQNSDELKLVNQRLGVVEDGLTEIKAEMKHMPDEKALTDLKLEISEIRGSFGRMEENISSMSRTVHRVEDYLINKGQP</sequence>
<keyword evidence="1" id="KW-0812">Transmembrane</keyword>
<keyword evidence="1" id="KW-0472">Membrane</keyword>
<dbReference type="Proteomes" id="UP000481876">
    <property type="component" value="Unassembled WGS sequence"/>
</dbReference>
<reference evidence="2 3" key="1">
    <citation type="submission" date="2019-09" db="EMBL/GenBank/DDBJ databases">
        <title>Taxonomic organization of the family Brucellaceae based on a phylogenomic approach.</title>
        <authorList>
            <person name="Leclercq S."/>
            <person name="Cloeckaert A."/>
            <person name="Zygmunt M.S."/>
        </authorList>
    </citation>
    <scope>NUCLEOTIDE SEQUENCE [LARGE SCALE GENOMIC DNA]</scope>
    <source>
        <strain evidence="2 3">LMG 3313</strain>
    </source>
</reference>
<dbReference type="RefSeq" id="WP_151663337.1">
    <property type="nucleotide sequence ID" value="NZ_WBWS01000006.1"/>
</dbReference>
<dbReference type="InterPro" id="IPR020269">
    <property type="entry name" value="Phage_Mu_Releasin"/>
</dbReference>
<evidence type="ECO:0000313" key="2">
    <source>
        <dbReference type="EMBL" id="KAB2772158.1"/>
    </source>
</evidence>
<feature type="transmembrane region" description="Helical" evidence="1">
    <location>
        <begin position="12"/>
        <end position="29"/>
    </location>
</feature>
<dbReference type="AlphaFoldDB" id="A0A6L3Z8D6"/>
<accession>A0A6L3Z8D6</accession>
<name>A0A6L3Z8D6_BRUAN</name>
<dbReference type="Pfam" id="PF10805">
    <property type="entry name" value="DUF2730"/>
    <property type="match status" value="1"/>
</dbReference>
<evidence type="ECO:0000256" key="1">
    <source>
        <dbReference type="SAM" id="Phobius"/>
    </source>
</evidence>
<proteinExistence type="predicted"/>
<dbReference type="EMBL" id="WBWS01000006">
    <property type="protein sequence ID" value="KAB2772158.1"/>
    <property type="molecule type" value="Genomic_DNA"/>
</dbReference>